<evidence type="ECO:0000256" key="2">
    <source>
        <dbReference type="ARBA" id="ARBA00022540"/>
    </source>
</evidence>
<evidence type="ECO:0000313" key="6">
    <source>
        <dbReference type="Proteomes" id="UP000245699"/>
    </source>
</evidence>
<keyword evidence="3" id="KW-0648">Protein biosynthesis</keyword>
<proteinExistence type="inferred from homology"/>
<dbReference type="EMBL" id="MBFT01000482">
    <property type="protein sequence ID" value="PVU90430.1"/>
    <property type="molecule type" value="Genomic_DNA"/>
</dbReference>
<dbReference type="PANTHER" id="PTHR45860">
    <property type="entry name" value="TRANSLATION INITIATION FACTOR EIF-2B SUBUNIT ALPHA"/>
    <property type="match status" value="1"/>
</dbReference>
<dbReference type="InterPro" id="IPR037171">
    <property type="entry name" value="NagB/RpiA_transferase-like"/>
</dbReference>
<reference evidence="5 6" key="1">
    <citation type="journal article" date="2018" name="MBio">
        <title>Comparative Genomics Reveals the Core Gene Toolbox for the Fungus-Insect Symbiosis.</title>
        <authorList>
            <person name="Wang Y."/>
            <person name="Stata M."/>
            <person name="Wang W."/>
            <person name="Stajich J.E."/>
            <person name="White M.M."/>
            <person name="Moncalvo J.M."/>
        </authorList>
    </citation>
    <scope>NUCLEOTIDE SEQUENCE [LARGE SCALE GENOMIC DNA]</scope>
    <source>
        <strain evidence="5 6">AUS-77-4</strain>
    </source>
</reference>
<gene>
    <name evidence="5" type="ORF">BB559_004632</name>
</gene>
<dbReference type="Proteomes" id="UP000245699">
    <property type="component" value="Unassembled WGS sequence"/>
</dbReference>
<comment type="similarity">
    <text evidence="1 4">Belongs to the eIF-2B alpha/beta/delta subunits family.</text>
</comment>
<protein>
    <recommendedName>
        <fullName evidence="7">EIF-2B GDP-GTP exchange factor subunit alpha</fullName>
    </recommendedName>
</protein>
<dbReference type="InterPro" id="IPR042529">
    <property type="entry name" value="IF_2B-like_C"/>
</dbReference>
<dbReference type="GO" id="GO:0005851">
    <property type="term" value="C:eukaryotic translation initiation factor 2B complex"/>
    <property type="evidence" value="ECO:0007669"/>
    <property type="project" value="TreeGrafter"/>
</dbReference>
<comment type="caution">
    <text evidence="5">The sequence shown here is derived from an EMBL/GenBank/DDBJ whole genome shotgun (WGS) entry which is preliminary data.</text>
</comment>
<dbReference type="GO" id="GO:0005085">
    <property type="term" value="F:guanyl-nucleotide exchange factor activity"/>
    <property type="evidence" value="ECO:0007669"/>
    <property type="project" value="TreeGrafter"/>
</dbReference>
<evidence type="ECO:0008006" key="7">
    <source>
        <dbReference type="Google" id="ProtNLM"/>
    </source>
</evidence>
<dbReference type="AlphaFoldDB" id="A0A2T9YDL9"/>
<keyword evidence="6" id="KW-1185">Reference proteome</keyword>
<sequence>MGALRLAAQQNKRFSVYVTESRPDSSGLKTAKELQCLGIPCKVILDSAIGFIMEKVDLVLLGAEGVVENGGLVNKIGSYQLAILAKAAGKPLYALAESYKFVRFYPLNQYDLSSSIASYTDFDSSLNEENWAEYLSTWGYLHQQLLLYHVPIVQ</sequence>
<evidence type="ECO:0000256" key="1">
    <source>
        <dbReference type="ARBA" id="ARBA00007251"/>
    </source>
</evidence>
<dbReference type="PANTHER" id="PTHR45860:SF1">
    <property type="entry name" value="TRANSLATION INITIATION FACTOR EIF-2B SUBUNIT ALPHA"/>
    <property type="match status" value="1"/>
</dbReference>
<organism evidence="5 6">
    <name type="scientific">Furculomyces boomerangus</name>
    <dbReference type="NCBI Taxonomy" id="61424"/>
    <lineage>
        <taxon>Eukaryota</taxon>
        <taxon>Fungi</taxon>
        <taxon>Fungi incertae sedis</taxon>
        <taxon>Zoopagomycota</taxon>
        <taxon>Kickxellomycotina</taxon>
        <taxon>Harpellomycetes</taxon>
        <taxon>Harpellales</taxon>
        <taxon>Harpellaceae</taxon>
        <taxon>Furculomyces</taxon>
    </lineage>
</organism>
<dbReference type="GO" id="GO:0003743">
    <property type="term" value="F:translation initiation factor activity"/>
    <property type="evidence" value="ECO:0007669"/>
    <property type="project" value="UniProtKB-KW"/>
</dbReference>
<evidence type="ECO:0000313" key="5">
    <source>
        <dbReference type="EMBL" id="PVU90430.1"/>
    </source>
</evidence>
<dbReference type="InterPro" id="IPR051501">
    <property type="entry name" value="eIF2B_alpha/beta/delta"/>
</dbReference>
<keyword evidence="2" id="KW-0396">Initiation factor</keyword>
<name>A0A2T9YDL9_9FUNG</name>
<evidence type="ECO:0000256" key="4">
    <source>
        <dbReference type="RuleBase" id="RU003814"/>
    </source>
</evidence>
<dbReference type="Gene3D" id="3.40.50.10470">
    <property type="entry name" value="Translation initiation factor eif-2b, domain 2"/>
    <property type="match status" value="1"/>
</dbReference>
<dbReference type="STRING" id="61424.A0A2T9YDL9"/>
<dbReference type="InterPro" id="IPR000649">
    <property type="entry name" value="IF-2B-related"/>
</dbReference>
<evidence type="ECO:0000256" key="3">
    <source>
        <dbReference type="ARBA" id="ARBA00022917"/>
    </source>
</evidence>
<dbReference type="OrthoDB" id="10249309at2759"/>
<accession>A0A2T9YDL9</accession>
<dbReference type="Pfam" id="PF01008">
    <property type="entry name" value="IF-2B"/>
    <property type="match status" value="1"/>
</dbReference>
<dbReference type="SUPFAM" id="SSF100950">
    <property type="entry name" value="NagB/RpiA/CoA transferase-like"/>
    <property type="match status" value="1"/>
</dbReference>